<evidence type="ECO:0000313" key="7">
    <source>
        <dbReference type="Proteomes" id="UP001233535"/>
    </source>
</evidence>
<dbReference type="Pfam" id="PF01590">
    <property type="entry name" value="GAF"/>
    <property type="match status" value="1"/>
</dbReference>
<dbReference type="Pfam" id="PF08446">
    <property type="entry name" value="PAS_2"/>
    <property type="match status" value="1"/>
</dbReference>
<dbReference type="RefSeq" id="WP_309262990.1">
    <property type="nucleotide sequence ID" value="NZ_JARUHG010000004.1"/>
</dbReference>
<evidence type="ECO:0000256" key="4">
    <source>
        <dbReference type="ARBA" id="ARBA00023170"/>
    </source>
</evidence>
<evidence type="ECO:0000313" key="6">
    <source>
        <dbReference type="EMBL" id="MDR0183846.1"/>
    </source>
</evidence>
<gene>
    <name evidence="6" type="ORF">P8609_12845</name>
</gene>
<reference evidence="6 7" key="1">
    <citation type="submission" date="2023-04" db="EMBL/GenBank/DDBJ databases">
        <title>Lysobacter sp. strain UC isolated from soil sample.</title>
        <authorList>
            <person name="Choksket S."/>
            <person name="Harshvardhan F."/>
            <person name="Rana R."/>
            <person name="Patil P.B."/>
            <person name="Korpole S."/>
        </authorList>
    </citation>
    <scope>NUCLEOTIDE SEQUENCE [LARGE SCALE GENOMIC DNA]</scope>
    <source>
        <strain evidence="6 7">UC</strain>
    </source>
</reference>
<organism evidence="6 7">
    <name type="scientific">Lysobacter arvi</name>
    <dbReference type="NCBI Taxonomy" id="3038776"/>
    <lineage>
        <taxon>Bacteria</taxon>
        <taxon>Pseudomonadati</taxon>
        <taxon>Pseudomonadota</taxon>
        <taxon>Gammaproteobacteria</taxon>
        <taxon>Lysobacterales</taxon>
        <taxon>Lysobacteraceae</taxon>
        <taxon>Lysobacter</taxon>
    </lineage>
</organism>
<evidence type="ECO:0000256" key="2">
    <source>
        <dbReference type="ARBA" id="ARBA00022606"/>
    </source>
</evidence>
<dbReference type="InterPro" id="IPR013654">
    <property type="entry name" value="PAS_2"/>
</dbReference>
<evidence type="ECO:0000256" key="1">
    <source>
        <dbReference type="ARBA" id="ARBA00022543"/>
    </source>
</evidence>
<comment type="caution">
    <text evidence="6">The sequence shown here is derived from an EMBL/GenBank/DDBJ whole genome shotgun (WGS) entry which is preliminary data.</text>
</comment>
<dbReference type="InterPro" id="IPR001294">
    <property type="entry name" value="Phytochrome"/>
</dbReference>
<evidence type="ECO:0000259" key="5">
    <source>
        <dbReference type="PROSITE" id="PS50046"/>
    </source>
</evidence>
<dbReference type="Gene3D" id="3.30.450.20">
    <property type="entry name" value="PAS domain"/>
    <property type="match status" value="1"/>
</dbReference>
<name>A0ABU1CFW4_9GAMM</name>
<dbReference type="EMBL" id="JARUHG010000004">
    <property type="protein sequence ID" value="MDR0183846.1"/>
    <property type="molecule type" value="Genomic_DNA"/>
</dbReference>
<feature type="domain" description="Phytochrome chromophore attachment site" evidence="5">
    <location>
        <begin position="148"/>
        <end position="290"/>
    </location>
</feature>
<sequence>MNIANATEAEICAREPIHLSGAIQPHGYLVSCSWPDWTVRHVSANVTDLFDEAPAALLGTSLREHMDESILEAIADALRFIEPGLAAQRVATTNIGGHGTLCDISTHLHQGLVHIEIEPQLAGADGATSLTANAMIGRVAPLDPGPAFFDQVAALVRELTGYDRVMVYRFRADDAGEVIAEDLADDLEPYRGLRYPASDIPAQARHLYLMNRLRVIPDAGYVPVPIEPQRHAGGAALDLSHHALRSVSPVHLEYLRNMGVGASMSISIVSGGRLWGLIACHHRAPRRVPPGVRATADLFGMYVSMRVAAYEQATAMALYDQSQQLGDVLREATHKGRALADVLPTYLRVIVKLLDADGATMVLGNRQMSIGTVPGGESFSELCAWGAARAGAVAYTHQRADWRSQERPADGLAGVLSMAFGREGDGVYCFRKEQVEEVTWAGHPHKATAPTDDGRRIAPRRSFAAWRETVRGQSVQWSDSDRRIAERLYDILIDLHRRSTVNAEEQIALRLRQHVRGESERLSRLAAILGDMQHLDDDQTRRLAERIGELEQHLHRITGTAEHRHIAARSGA</sequence>
<keyword evidence="1" id="KW-0600">Photoreceptor protein</keyword>
<dbReference type="PROSITE" id="PS50046">
    <property type="entry name" value="PHYTOCHROME_2"/>
    <property type="match status" value="1"/>
</dbReference>
<dbReference type="SUPFAM" id="SSF55781">
    <property type="entry name" value="GAF domain-like"/>
    <property type="match status" value="2"/>
</dbReference>
<dbReference type="InterPro" id="IPR029016">
    <property type="entry name" value="GAF-like_dom_sf"/>
</dbReference>
<dbReference type="InterPro" id="IPR043150">
    <property type="entry name" value="Phytochrome_PHY_sf"/>
</dbReference>
<dbReference type="InterPro" id="IPR016132">
    <property type="entry name" value="Phyto_chromo_attachment"/>
</dbReference>
<protein>
    <submittedName>
        <fullName evidence="6">GAF domain-containing protein</fullName>
    </submittedName>
</protein>
<keyword evidence="7" id="KW-1185">Reference proteome</keyword>
<keyword evidence="3" id="KW-0157">Chromophore</keyword>
<dbReference type="Pfam" id="PF00360">
    <property type="entry name" value="PHY"/>
    <property type="match status" value="1"/>
</dbReference>
<dbReference type="SMART" id="SM00065">
    <property type="entry name" value="GAF"/>
    <property type="match status" value="1"/>
</dbReference>
<proteinExistence type="predicted"/>
<keyword evidence="4" id="KW-0675">Receptor</keyword>
<accession>A0ABU1CFW4</accession>
<keyword evidence="2" id="KW-0716">Sensory transduction</keyword>
<dbReference type="PANTHER" id="PTHR43065:SF42">
    <property type="entry name" value="TWO-COMPONENT SENSOR PPRA"/>
    <property type="match status" value="1"/>
</dbReference>
<dbReference type="Gene3D" id="3.30.450.270">
    <property type="match status" value="1"/>
</dbReference>
<dbReference type="InterPro" id="IPR035965">
    <property type="entry name" value="PAS-like_dom_sf"/>
</dbReference>
<dbReference type="InterPro" id="IPR013515">
    <property type="entry name" value="Phytochrome_cen-reg"/>
</dbReference>
<dbReference type="Gene3D" id="3.30.450.40">
    <property type="match status" value="1"/>
</dbReference>
<dbReference type="PANTHER" id="PTHR43065">
    <property type="entry name" value="SENSOR HISTIDINE KINASE"/>
    <property type="match status" value="1"/>
</dbReference>
<evidence type="ECO:0000256" key="3">
    <source>
        <dbReference type="ARBA" id="ARBA00022991"/>
    </source>
</evidence>
<dbReference type="InterPro" id="IPR003018">
    <property type="entry name" value="GAF"/>
</dbReference>
<dbReference type="PRINTS" id="PR01033">
    <property type="entry name" value="PHYTOCHROME"/>
</dbReference>
<dbReference type="SUPFAM" id="SSF55785">
    <property type="entry name" value="PYP-like sensor domain (PAS domain)"/>
    <property type="match status" value="1"/>
</dbReference>
<dbReference type="Proteomes" id="UP001233535">
    <property type="component" value="Unassembled WGS sequence"/>
</dbReference>